<proteinExistence type="predicted"/>
<evidence type="ECO:0000313" key="4">
    <source>
        <dbReference type="Proteomes" id="UP000549394"/>
    </source>
</evidence>
<accession>A0A7I8V9X0</accession>
<dbReference type="Proteomes" id="UP000549394">
    <property type="component" value="Unassembled WGS sequence"/>
</dbReference>
<evidence type="ECO:0000313" key="3">
    <source>
        <dbReference type="EMBL" id="CAD5113041.1"/>
    </source>
</evidence>
<sequence length="216" mass="24279">MGKNSEEIADMHGMKNRKFKMVGSYMKRTDNHLDSELKDLSRELKQKLGKLDGEADQVRMKAEQLIDEQENVVLSRRSSTDDVRLSAQRRVSITGNDVFLTPLPKSKGRRASVAVVSTTIPKPPVRRGSIAEPIKDYKSRGRRQSAPAIHLPKKGQDLSSSSANLISRRTSVASSLVEEEEEPEPEPLDSLKQCRYLRIPGHVERELSIDEVFADD</sequence>
<keyword evidence="4" id="KW-1185">Reference proteome</keyword>
<evidence type="ECO:0000256" key="2">
    <source>
        <dbReference type="SAM" id="MobiDB-lite"/>
    </source>
</evidence>
<name>A0A7I8V9X0_9ANNE</name>
<dbReference type="EMBL" id="CAJFCJ010000003">
    <property type="protein sequence ID" value="CAD5113041.1"/>
    <property type="molecule type" value="Genomic_DNA"/>
</dbReference>
<organism evidence="3 4">
    <name type="scientific">Dimorphilus gyrociliatus</name>
    <dbReference type="NCBI Taxonomy" id="2664684"/>
    <lineage>
        <taxon>Eukaryota</taxon>
        <taxon>Metazoa</taxon>
        <taxon>Spiralia</taxon>
        <taxon>Lophotrochozoa</taxon>
        <taxon>Annelida</taxon>
        <taxon>Polychaeta</taxon>
        <taxon>Polychaeta incertae sedis</taxon>
        <taxon>Dinophilidae</taxon>
        <taxon>Dimorphilus</taxon>
    </lineage>
</organism>
<feature type="compositionally biased region" description="Polar residues" evidence="2">
    <location>
        <begin position="157"/>
        <end position="174"/>
    </location>
</feature>
<evidence type="ECO:0000256" key="1">
    <source>
        <dbReference type="SAM" id="Coils"/>
    </source>
</evidence>
<protein>
    <submittedName>
        <fullName evidence="3">Uncharacterized protein</fullName>
    </submittedName>
</protein>
<feature type="coiled-coil region" evidence="1">
    <location>
        <begin position="37"/>
        <end position="68"/>
    </location>
</feature>
<comment type="caution">
    <text evidence="3">The sequence shown here is derived from an EMBL/GenBank/DDBJ whole genome shotgun (WGS) entry which is preliminary data.</text>
</comment>
<keyword evidence="1" id="KW-0175">Coiled coil</keyword>
<feature type="region of interest" description="Disordered" evidence="2">
    <location>
        <begin position="124"/>
        <end position="191"/>
    </location>
</feature>
<reference evidence="3 4" key="1">
    <citation type="submission" date="2020-08" db="EMBL/GenBank/DDBJ databases">
        <authorList>
            <person name="Hejnol A."/>
        </authorList>
    </citation>
    <scope>NUCLEOTIDE SEQUENCE [LARGE SCALE GENOMIC DNA]</scope>
</reference>
<dbReference type="AlphaFoldDB" id="A0A7I8V9X0"/>
<gene>
    <name evidence="3" type="ORF">DGYR_LOCUS2090</name>
</gene>
<feature type="compositionally biased region" description="Acidic residues" evidence="2">
    <location>
        <begin position="177"/>
        <end position="187"/>
    </location>
</feature>